<dbReference type="CDD" id="cd06257">
    <property type="entry name" value="DnaJ"/>
    <property type="match status" value="1"/>
</dbReference>
<dbReference type="Pfam" id="PF00226">
    <property type="entry name" value="DnaJ"/>
    <property type="match status" value="1"/>
</dbReference>
<dbReference type="SMART" id="SM00271">
    <property type="entry name" value="DnaJ"/>
    <property type="match status" value="1"/>
</dbReference>
<feature type="compositionally biased region" description="Low complexity" evidence="1">
    <location>
        <begin position="244"/>
        <end position="254"/>
    </location>
</feature>
<protein>
    <recommendedName>
        <fullName evidence="2">J domain-containing protein</fullName>
    </recommendedName>
</protein>
<feature type="compositionally biased region" description="Acidic residues" evidence="1">
    <location>
        <begin position="193"/>
        <end position="204"/>
    </location>
</feature>
<dbReference type="PANTHER" id="PTHR44137">
    <property type="entry name" value="BNAC03G44070D PROTEIN"/>
    <property type="match status" value="1"/>
</dbReference>
<dbReference type="InterPro" id="IPR024593">
    <property type="entry name" value="DUF3444"/>
</dbReference>
<dbReference type="PROSITE" id="PS50076">
    <property type="entry name" value="DNAJ_2"/>
    <property type="match status" value="1"/>
</dbReference>
<dbReference type="InterPro" id="IPR056988">
    <property type="entry name" value="Zn_ribbon_pln"/>
</dbReference>
<gene>
    <name evidence="3" type="ORF">H6P81_004587</name>
</gene>
<dbReference type="EMBL" id="JAINDJ010000003">
    <property type="protein sequence ID" value="KAG9451683.1"/>
    <property type="molecule type" value="Genomic_DNA"/>
</dbReference>
<sequence>MESDDKATAHRFKELAEQKYSQSNLKSALKYARRANRLQPDLDGVPEMVTAFKILRLASEPSSSSGSPNYYKILDVEPFSHVNSIKKRYKMLALLLHPDKNSCLGAEEAFKHVGEAFRVLSDRVRRKDYDIKLRVAMQNERSELSAKPVRPEDTFWTACSTCRLLHQFEKRYVGHRLICPSCRKSFLAVEVDDKDSDDGTENGDGEGKEDSGARVRSDSRTRVSTTERKRGVYEQVSRKRTTTFSAPSRFSRARSNIREAKRTKREMTLAEMQREAVRNIQLAKGKLKKMAGEEKGRRKEEAEEKAVVVQNGDSICMLVEDSDFYEFDKDRTERSFRKGQVWAIYDDDDGMPRHYGWIEEVISVHPFAVRMKWLDVQNNGDESLLGWEKLGFHISCGRFKVGRELDVESVNMFSHVMDCDRVAKEIYRIYPKKGSVWALYRNERPLEENNTDSSERDGRSYDIVIFLTTYSELHGLSMAYLEKVGGFKTIFKRKEIGAHAITWFEKDDVRLFSHQIPARKLSGDEAPDLPKECWELDPASLPADLLRITDGS</sequence>
<organism evidence="3 4">
    <name type="scientific">Aristolochia fimbriata</name>
    <name type="common">White veined hardy Dutchman's pipe vine</name>
    <dbReference type="NCBI Taxonomy" id="158543"/>
    <lineage>
        <taxon>Eukaryota</taxon>
        <taxon>Viridiplantae</taxon>
        <taxon>Streptophyta</taxon>
        <taxon>Embryophyta</taxon>
        <taxon>Tracheophyta</taxon>
        <taxon>Spermatophyta</taxon>
        <taxon>Magnoliopsida</taxon>
        <taxon>Magnoliidae</taxon>
        <taxon>Piperales</taxon>
        <taxon>Aristolochiaceae</taxon>
        <taxon>Aristolochia</taxon>
    </lineage>
</organism>
<proteinExistence type="predicted"/>
<dbReference type="Pfam" id="PF23551">
    <property type="entry name" value="Zn_ribbon_20"/>
    <property type="match status" value="1"/>
</dbReference>
<keyword evidence="4" id="KW-1185">Reference proteome</keyword>
<dbReference type="PANTHER" id="PTHR44137:SF24">
    <property type="entry name" value="DNAJ HEAT SHOCK N-TERMINAL DOMAIN-CONTAINING PROTEIN"/>
    <property type="match status" value="1"/>
</dbReference>
<reference evidence="3 4" key="1">
    <citation type="submission" date="2021-07" db="EMBL/GenBank/DDBJ databases">
        <title>The Aristolochia fimbriata genome: insights into angiosperm evolution, floral development and chemical biosynthesis.</title>
        <authorList>
            <person name="Jiao Y."/>
        </authorList>
    </citation>
    <scope>NUCLEOTIDE SEQUENCE [LARGE SCALE GENOMIC DNA]</scope>
    <source>
        <strain evidence="3">IBCAS-2021</strain>
        <tissue evidence="3">Leaf</tissue>
    </source>
</reference>
<dbReference type="PRINTS" id="PR00625">
    <property type="entry name" value="JDOMAIN"/>
</dbReference>
<feature type="domain" description="J" evidence="2">
    <location>
        <begin position="69"/>
        <end position="133"/>
    </location>
</feature>
<comment type="caution">
    <text evidence="3">The sequence shown here is derived from an EMBL/GenBank/DDBJ whole genome shotgun (WGS) entry which is preliminary data.</text>
</comment>
<dbReference type="SUPFAM" id="SSF46565">
    <property type="entry name" value="Chaperone J-domain"/>
    <property type="match status" value="1"/>
</dbReference>
<dbReference type="Pfam" id="PF11926">
    <property type="entry name" value="DUF3444"/>
    <property type="match status" value="1"/>
</dbReference>
<feature type="region of interest" description="Disordered" evidence="1">
    <location>
        <begin position="193"/>
        <end position="254"/>
    </location>
</feature>
<dbReference type="Gene3D" id="1.10.287.110">
    <property type="entry name" value="DnaJ domain"/>
    <property type="match status" value="1"/>
</dbReference>
<evidence type="ECO:0000313" key="4">
    <source>
        <dbReference type="Proteomes" id="UP000825729"/>
    </source>
</evidence>
<evidence type="ECO:0000259" key="2">
    <source>
        <dbReference type="PROSITE" id="PS50076"/>
    </source>
</evidence>
<accession>A0AAV7EWL8</accession>
<dbReference type="InterPro" id="IPR036869">
    <property type="entry name" value="J_dom_sf"/>
</dbReference>
<evidence type="ECO:0000313" key="3">
    <source>
        <dbReference type="EMBL" id="KAG9451683.1"/>
    </source>
</evidence>
<dbReference type="Proteomes" id="UP000825729">
    <property type="component" value="Unassembled WGS sequence"/>
</dbReference>
<feature type="compositionally biased region" description="Basic and acidic residues" evidence="1">
    <location>
        <begin position="205"/>
        <end position="232"/>
    </location>
</feature>
<evidence type="ECO:0000256" key="1">
    <source>
        <dbReference type="SAM" id="MobiDB-lite"/>
    </source>
</evidence>
<name>A0AAV7EWL8_ARIFI</name>
<dbReference type="AlphaFoldDB" id="A0AAV7EWL8"/>
<dbReference type="InterPro" id="IPR001623">
    <property type="entry name" value="DnaJ_domain"/>
</dbReference>